<feature type="transmembrane region" description="Helical" evidence="1">
    <location>
        <begin position="202"/>
        <end position="220"/>
    </location>
</feature>
<reference evidence="3 4" key="1">
    <citation type="journal article" date="2020" name="Cell Host Microbe">
        <title>Functional and Genomic Variation between Human-Derived Isolates of Lachnospiraceae Reveals Inter- and Intra-Species Diversity.</title>
        <authorList>
            <person name="Sorbara M.T."/>
            <person name="Littmann E.R."/>
            <person name="Fontana E."/>
            <person name="Moody T.U."/>
            <person name="Kohout C.E."/>
            <person name="Gjonbalaj M."/>
            <person name="Eaton V."/>
            <person name="Seok R."/>
            <person name="Leiner I.M."/>
            <person name="Pamer E.G."/>
        </authorList>
    </citation>
    <scope>NUCLEOTIDE SEQUENCE [LARGE SCALE GENOMIC DNA]</scope>
    <source>
        <strain evidence="3 4">MSK.14.16</strain>
    </source>
</reference>
<comment type="caution">
    <text evidence="3">The sequence shown here is derived from an EMBL/GenBank/DDBJ whole genome shotgun (WGS) entry which is preliminary data.</text>
</comment>
<evidence type="ECO:0000313" key="3">
    <source>
        <dbReference type="EMBL" id="NSG30912.1"/>
    </source>
</evidence>
<evidence type="ECO:0000256" key="2">
    <source>
        <dbReference type="SAM" id="SignalP"/>
    </source>
</evidence>
<proteinExistence type="predicted"/>
<gene>
    <name evidence="3" type="ORF">HFM93_11670</name>
</gene>
<keyword evidence="4" id="KW-1185">Reference proteome</keyword>
<feature type="chain" id="PRO_5046796956" description="LPXTG-motif cell wall anchor domain-containing protein" evidence="2">
    <location>
        <begin position="25"/>
        <end position="225"/>
    </location>
</feature>
<accession>A0ABX2GZ74</accession>
<feature type="signal peptide" evidence="2">
    <location>
        <begin position="1"/>
        <end position="24"/>
    </location>
</feature>
<name>A0ABX2GZ74_9FIRM</name>
<keyword evidence="1" id="KW-0472">Membrane</keyword>
<protein>
    <recommendedName>
        <fullName evidence="5">LPXTG-motif cell wall anchor domain-containing protein</fullName>
    </recommendedName>
</protein>
<evidence type="ECO:0000313" key="4">
    <source>
        <dbReference type="Proteomes" id="UP000821846"/>
    </source>
</evidence>
<keyword evidence="1" id="KW-0812">Transmembrane</keyword>
<dbReference type="Proteomes" id="UP000821846">
    <property type="component" value="Unassembled WGS sequence"/>
</dbReference>
<evidence type="ECO:0008006" key="5">
    <source>
        <dbReference type="Google" id="ProtNLM"/>
    </source>
</evidence>
<keyword evidence="2" id="KW-0732">Signal</keyword>
<sequence length="225" mass="24488">MKKTFLKAFTAVIAVLALSLNVFAAGSIVGSIDMPNASSDRGKVTLSAVDLSKYSEELQRIIDRLNNARRGTTVKDAFGDDLPSPINLYGQNSIIKRGIDLGLYKFLSPVMDITFDSVTPTADDPVRVTFVANNMTDNIQVDILYYCPEHGWEVLQGEKISDNQVAAYFHAGSSVMALIYREKGATIGTSQVSPQTGARSTWPIAVSAIFFVSFGIFALYKSKKA</sequence>
<evidence type="ECO:0000256" key="1">
    <source>
        <dbReference type="SAM" id="Phobius"/>
    </source>
</evidence>
<organism evidence="3 4">
    <name type="scientific">Faecalicatena fissicatena</name>
    <dbReference type="NCBI Taxonomy" id="290055"/>
    <lineage>
        <taxon>Bacteria</taxon>
        <taxon>Bacillati</taxon>
        <taxon>Bacillota</taxon>
        <taxon>Clostridia</taxon>
        <taxon>Lachnospirales</taxon>
        <taxon>Lachnospiraceae</taxon>
        <taxon>Faecalicatena</taxon>
    </lineage>
</organism>
<keyword evidence="1" id="KW-1133">Transmembrane helix</keyword>
<dbReference type="EMBL" id="JAAWUZ010000049">
    <property type="protein sequence ID" value="NSG30912.1"/>
    <property type="molecule type" value="Genomic_DNA"/>
</dbReference>
<dbReference type="RefSeq" id="WP_173866759.1">
    <property type="nucleotide sequence ID" value="NZ_JAAWUU010000048.1"/>
</dbReference>